<protein>
    <submittedName>
        <fullName evidence="2">PHP domain-containing protein</fullName>
    </submittedName>
</protein>
<name>A0A7I7U2A6_MYCPF</name>
<evidence type="ECO:0000259" key="1">
    <source>
        <dbReference type="SMART" id="SM00481"/>
    </source>
</evidence>
<dbReference type="Gene3D" id="3.20.20.140">
    <property type="entry name" value="Metal-dependent hydrolases"/>
    <property type="match status" value="1"/>
</dbReference>
<dbReference type="InterPro" id="IPR017078">
    <property type="entry name" value="UCP036978_PHPhdr"/>
</dbReference>
<dbReference type="InterPro" id="IPR010996">
    <property type="entry name" value="HHH_MUS81"/>
</dbReference>
<dbReference type="SUPFAM" id="SSF47802">
    <property type="entry name" value="DNA polymerase beta, N-terminal domain-like"/>
    <property type="match status" value="1"/>
</dbReference>
<dbReference type="GO" id="GO:0042578">
    <property type="term" value="F:phosphoric ester hydrolase activity"/>
    <property type="evidence" value="ECO:0007669"/>
    <property type="project" value="TreeGrafter"/>
</dbReference>
<dbReference type="EMBL" id="AP022598">
    <property type="protein sequence ID" value="BBY74799.1"/>
    <property type="molecule type" value="Genomic_DNA"/>
</dbReference>
<dbReference type="AlphaFoldDB" id="A0A7I7U2A6"/>
<dbReference type="InterPro" id="IPR016195">
    <property type="entry name" value="Pol/histidinol_Pase-like"/>
</dbReference>
<dbReference type="PANTHER" id="PTHR36928:SF1">
    <property type="entry name" value="PHOSPHATASE YCDX-RELATED"/>
    <property type="match status" value="1"/>
</dbReference>
<organism evidence="2 3">
    <name type="scientific">Mycolicibacterium parafortuitum</name>
    <name type="common">Mycobacterium parafortuitum</name>
    <dbReference type="NCBI Taxonomy" id="39692"/>
    <lineage>
        <taxon>Bacteria</taxon>
        <taxon>Bacillati</taxon>
        <taxon>Actinomycetota</taxon>
        <taxon>Actinomycetes</taxon>
        <taxon>Mycobacteriales</taxon>
        <taxon>Mycobacteriaceae</taxon>
        <taxon>Mycolicibacterium</taxon>
    </lineage>
</organism>
<dbReference type="NCBIfam" id="NF005928">
    <property type="entry name" value="PRK07945.1"/>
    <property type="match status" value="1"/>
</dbReference>
<dbReference type="Pfam" id="PF02811">
    <property type="entry name" value="PHP"/>
    <property type="match status" value="1"/>
</dbReference>
<dbReference type="Pfam" id="PF14716">
    <property type="entry name" value="HHH_8"/>
    <property type="match status" value="1"/>
</dbReference>
<dbReference type="Gene3D" id="1.10.150.110">
    <property type="entry name" value="DNA polymerase beta, N-terminal domain-like"/>
    <property type="match status" value="1"/>
</dbReference>
<dbReference type="InterPro" id="IPR004013">
    <property type="entry name" value="PHP_dom"/>
</dbReference>
<dbReference type="InterPro" id="IPR047967">
    <property type="entry name" value="PolX_PHP"/>
</dbReference>
<dbReference type="GO" id="GO:0008270">
    <property type="term" value="F:zinc ion binding"/>
    <property type="evidence" value="ECO:0007669"/>
    <property type="project" value="TreeGrafter"/>
</dbReference>
<dbReference type="InterPro" id="IPR027421">
    <property type="entry name" value="DNA_pol_lamdba_lyase_dom_sf"/>
</dbReference>
<sequence>MSIKSLAVPTQLLPGFDRNAVAEGVATEDFPHDPGTLVDMDPVIALRQIAYYKDRARDDPRRVMAYRNAADVIEALTEQQREKHGAANSWQSLPRIGPKTARVIAQAWAGQEPDVLVELRESAEDLGGGDIRAALRGDLHVHSNWSDGSAPIEEMMIAARDLGHEYCALTDHSPRLRVANGLSPERLREQLDVIDEIRELVAPMRILTGIEVDILEDGSLDQEDELLERLDIVVASVHSKLAMDEAAMTRRMLKAVANPHTDVLGHCTGRLVTGGRGVRPESKFDAEKVFGLCRDAGTAVEINSRPERRDPPTRLLTLAMEIGCLFSIDTDSHAPGQLEFLGYGAQRALDAGLEPERIVNTWAVEDLLAWARA</sequence>
<dbReference type="GO" id="GO:0005829">
    <property type="term" value="C:cytosol"/>
    <property type="evidence" value="ECO:0007669"/>
    <property type="project" value="TreeGrafter"/>
</dbReference>
<accession>A0A7I7U2A6</accession>
<dbReference type="InterPro" id="IPR050243">
    <property type="entry name" value="PHP_phosphatase"/>
</dbReference>
<proteinExistence type="predicted"/>
<feature type="domain" description="Polymerase/histidinol phosphatase N-terminal" evidence="1">
    <location>
        <begin position="137"/>
        <end position="216"/>
    </location>
</feature>
<dbReference type="PANTHER" id="PTHR36928">
    <property type="entry name" value="PHOSPHATASE YCDX-RELATED"/>
    <property type="match status" value="1"/>
</dbReference>
<reference evidence="2 3" key="1">
    <citation type="journal article" date="2019" name="Emerg. Microbes Infect.">
        <title>Comprehensive subspecies identification of 175 nontuberculous mycobacteria species based on 7547 genomic profiles.</title>
        <authorList>
            <person name="Matsumoto Y."/>
            <person name="Kinjo T."/>
            <person name="Motooka D."/>
            <person name="Nabeya D."/>
            <person name="Jung N."/>
            <person name="Uechi K."/>
            <person name="Horii T."/>
            <person name="Iida T."/>
            <person name="Fujita J."/>
            <person name="Nakamura S."/>
        </authorList>
    </citation>
    <scope>NUCLEOTIDE SEQUENCE [LARGE SCALE GENOMIC DNA]</scope>
    <source>
        <strain evidence="2 3">JCM 6367</strain>
    </source>
</reference>
<evidence type="ECO:0000313" key="2">
    <source>
        <dbReference type="EMBL" id="BBY74799.1"/>
    </source>
</evidence>
<evidence type="ECO:0000313" key="3">
    <source>
        <dbReference type="Proteomes" id="UP000466554"/>
    </source>
</evidence>
<gene>
    <name evidence="2" type="ORF">MPRF_16980</name>
</gene>
<dbReference type="FunFam" id="3.20.20.140:FF:000047">
    <property type="entry name" value="PHP domain-containing protein"/>
    <property type="match status" value="1"/>
</dbReference>
<dbReference type="InterPro" id="IPR003141">
    <property type="entry name" value="Pol/His_phosphatase_N"/>
</dbReference>
<dbReference type="Proteomes" id="UP000466554">
    <property type="component" value="Chromosome"/>
</dbReference>
<dbReference type="SUPFAM" id="SSF89550">
    <property type="entry name" value="PHP domain-like"/>
    <property type="match status" value="1"/>
</dbReference>
<dbReference type="SMART" id="SM00481">
    <property type="entry name" value="POLIIIAc"/>
    <property type="match status" value="1"/>
</dbReference>
<dbReference type="CDD" id="cd07436">
    <property type="entry name" value="PHP_PolX"/>
    <property type="match status" value="1"/>
</dbReference>
<dbReference type="PIRSF" id="PIRSF036978">
    <property type="entry name" value="UCP036978_PHPhdr"/>
    <property type="match status" value="1"/>
</dbReference>